<feature type="chain" id="PRO_5045384339" evidence="1">
    <location>
        <begin position="31"/>
        <end position="345"/>
    </location>
</feature>
<proteinExistence type="predicted"/>
<keyword evidence="1" id="KW-0732">Signal</keyword>
<keyword evidence="3" id="KW-1185">Reference proteome</keyword>
<sequence length="345" mass="37531">MSIRIGRATKACIQAWVLFVAAIAFPPTMADGRDVCPNPLTGGGHSSGGYVFEYQSWSWTHPENDHGRSYCHCVRNNTPQRALFINWSEVGLSTFIPPDQVAYSYFTSAEGSPIHRAVPLWYGAVPDKVDVQTVFNSQGMLSADAAQPNAGGVASTSADAPHALSSNDELETEVAAFLPNLERVAHAASKDPTYLTSEDIMRSVENNAEFLIGFAMKFSSVPKFDAQSGALIAVRNACDYQFGKISADKQSMYFAMRIRDPELHRMVFHTSEAMPLRNWPGKSQSFEGLEDLQKSPASTLTHSTSTLEIVAIGSDAVLASVDIRYYSVEPISTDKPLAMSTASSD</sequence>
<reference evidence="2 3" key="1">
    <citation type="submission" date="2021-07" db="EMBL/GenBank/DDBJ databases">
        <title>Paraburkholderia edwinii protects Aspergillus sp. from phenazines by acting as a toxin sponge.</title>
        <authorList>
            <person name="Dahlstrom K.M."/>
            <person name="Newman D.K."/>
        </authorList>
    </citation>
    <scope>NUCLEOTIDE SEQUENCE [LARGE SCALE GENOMIC DNA]</scope>
    <source>
        <strain evidence="2 3">Pe01</strain>
    </source>
</reference>
<protein>
    <submittedName>
        <fullName evidence="2">Uncharacterized protein</fullName>
    </submittedName>
</protein>
<feature type="signal peptide" evidence="1">
    <location>
        <begin position="1"/>
        <end position="30"/>
    </location>
</feature>
<evidence type="ECO:0000313" key="3">
    <source>
        <dbReference type="Proteomes" id="UP000826462"/>
    </source>
</evidence>
<gene>
    <name evidence="2" type="ORF">KZJ38_14315</name>
</gene>
<organism evidence="2 3">
    <name type="scientific">Paraburkholderia edwinii</name>
    <dbReference type="NCBI Taxonomy" id="2861782"/>
    <lineage>
        <taxon>Bacteria</taxon>
        <taxon>Pseudomonadati</taxon>
        <taxon>Pseudomonadota</taxon>
        <taxon>Betaproteobacteria</taxon>
        <taxon>Burkholderiales</taxon>
        <taxon>Burkholderiaceae</taxon>
        <taxon>Paraburkholderia</taxon>
    </lineage>
</organism>
<evidence type="ECO:0000313" key="2">
    <source>
        <dbReference type="EMBL" id="QYD67524.1"/>
    </source>
</evidence>
<dbReference type="Proteomes" id="UP000826462">
    <property type="component" value="Chromosome 1"/>
</dbReference>
<accession>A0ABX8UKM4</accession>
<name>A0ABX8UKM4_9BURK</name>
<dbReference type="EMBL" id="CP080095">
    <property type="protein sequence ID" value="QYD67524.1"/>
    <property type="molecule type" value="Genomic_DNA"/>
</dbReference>
<evidence type="ECO:0000256" key="1">
    <source>
        <dbReference type="SAM" id="SignalP"/>
    </source>
</evidence>
<dbReference type="RefSeq" id="WP_219796584.1">
    <property type="nucleotide sequence ID" value="NZ_CP080095.1"/>
</dbReference>